<evidence type="ECO:0000313" key="1">
    <source>
        <dbReference type="EMBL" id="GAA2089311.1"/>
    </source>
</evidence>
<name>A0ABN2WCJ6_9MICO</name>
<gene>
    <name evidence="1" type="ORF">GCM10009823_05010</name>
</gene>
<dbReference type="Proteomes" id="UP001500984">
    <property type="component" value="Unassembled WGS sequence"/>
</dbReference>
<proteinExistence type="predicted"/>
<keyword evidence="2" id="KW-1185">Reference proteome</keyword>
<accession>A0ABN2WCJ6</accession>
<reference evidence="1 2" key="1">
    <citation type="journal article" date="2019" name="Int. J. Syst. Evol. Microbiol.">
        <title>The Global Catalogue of Microorganisms (GCM) 10K type strain sequencing project: providing services to taxonomists for standard genome sequencing and annotation.</title>
        <authorList>
            <consortium name="The Broad Institute Genomics Platform"/>
            <consortium name="The Broad Institute Genome Sequencing Center for Infectious Disease"/>
            <person name="Wu L."/>
            <person name="Ma J."/>
        </authorList>
    </citation>
    <scope>NUCLEOTIDE SEQUENCE [LARGE SCALE GENOMIC DNA]</scope>
    <source>
        <strain evidence="1 2">JCM 15900</strain>
    </source>
</reference>
<evidence type="ECO:0000313" key="2">
    <source>
        <dbReference type="Proteomes" id="UP001500984"/>
    </source>
</evidence>
<evidence type="ECO:0008006" key="3">
    <source>
        <dbReference type="Google" id="ProtNLM"/>
    </source>
</evidence>
<dbReference type="EMBL" id="BAAAPZ010000002">
    <property type="protein sequence ID" value="GAA2089311.1"/>
    <property type="molecule type" value="Genomic_DNA"/>
</dbReference>
<protein>
    <recommendedName>
        <fullName evidence="3">Small CPxCG-related zinc finger protein</fullName>
    </recommendedName>
</protein>
<dbReference type="RefSeq" id="WP_108871779.1">
    <property type="nucleotide sequence ID" value="NZ_BAAAPZ010000002.1"/>
</dbReference>
<comment type="caution">
    <text evidence="1">The sequence shown here is derived from an EMBL/GenBank/DDBJ whole genome shotgun (WGS) entry which is preliminary data.</text>
</comment>
<organism evidence="1 2">
    <name type="scientific">Brevibacterium salitolerans</name>
    <dbReference type="NCBI Taxonomy" id="1403566"/>
    <lineage>
        <taxon>Bacteria</taxon>
        <taxon>Bacillati</taxon>
        <taxon>Actinomycetota</taxon>
        <taxon>Actinomycetes</taxon>
        <taxon>Micrococcales</taxon>
        <taxon>Brevibacteriaceae</taxon>
        <taxon>Brevibacterium</taxon>
    </lineage>
</organism>
<sequence length="61" mass="6487">MNSDPFESLAPRAEGYRTCAECGADCAPEPFDAGEGTGLRIAFSCPAHGVHTVVDPFEETR</sequence>